<feature type="signal peptide" evidence="1">
    <location>
        <begin position="1"/>
        <end position="22"/>
    </location>
</feature>
<name>A0A5S5BRX2_9FLAO</name>
<protein>
    <recommendedName>
        <fullName evidence="4">Lipid-binding hydrolase</fullName>
    </recommendedName>
</protein>
<comment type="caution">
    <text evidence="2">The sequence shown here is derived from an EMBL/GenBank/DDBJ whole genome shotgun (WGS) entry which is preliminary data.</text>
</comment>
<keyword evidence="1" id="KW-0732">Signal</keyword>
<keyword evidence="3" id="KW-1185">Reference proteome</keyword>
<evidence type="ECO:0000313" key="2">
    <source>
        <dbReference type="EMBL" id="TYP69945.1"/>
    </source>
</evidence>
<dbReference type="Proteomes" id="UP000324376">
    <property type="component" value="Unassembled WGS sequence"/>
</dbReference>
<organism evidence="2 3">
    <name type="scientific">Aquimarina intermedia</name>
    <dbReference type="NCBI Taxonomy" id="350814"/>
    <lineage>
        <taxon>Bacteria</taxon>
        <taxon>Pseudomonadati</taxon>
        <taxon>Bacteroidota</taxon>
        <taxon>Flavobacteriia</taxon>
        <taxon>Flavobacteriales</taxon>
        <taxon>Flavobacteriaceae</taxon>
        <taxon>Aquimarina</taxon>
    </lineage>
</organism>
<sequence>MKNNIKTIHLFLGLMAGLLILAASCSEGDLITDELEFEGTLGNCANISANTFVFYKLDATKSKALFLNFTGTNFTLIPDTKKLTSTDVVTLNETTNLLTYREFNSPITASSYFCSNIPPKENTATLEYVSTSGTAEISYDFLRTEANDSIFRRTILLKDITLTGEGVAYRKEVLALGEQEVAKTFTP</sequence>
<dbReference type="OrthoDB" id="1417969at2"/>
<reference evidence="2 3" key="1">
    <citation type="submission" date="2019-07" db="EMBL/GenBank/DDBJ databases">
        <title>Genomic Encyclopedia of Archaeal and Bacterial Type Strains, Phase II (KMG-II): from individual species to whole genera.</title>
        <authorList>
            <person name="Goeker M."/>
        </authorList>
    </citation>
    <scope>NUCLEOTIDE SEQUENCE [LARGE SCALE GENOMIC DNA]</scope>
    <source>
        <strain evidence="2 3">DSM 17527</strain>
    </source>
</reference>
<evidence type="ECO:0000256" key="1">
    <source>
        <dbReference type="SAM" id="SignalP"/>
    </source>
</evidence>
<proteinExistence type="predicted"/>
<feature type="chain" id="PRO_5024463394" description="Lipid-binding hydrolase" evidence="1">
    <location>
        <begin position="23"/>
        <end position="187"/>
    </location>
</feature>
<dbReference type="EMBL" id="VNHU01000015">
    <property type="protein sequence ID" value="TYP69945.1"/>
    <property type="molecule type" value="Genomic_DNA"/>
</dbReference>
<accession>A0A5S5BRX2</accession>
<dbReference type="RefSeq" id="WP_148783819.1">
    <property type="nucleotide sequence ID" value="NZ_VNHU01000015.1"/>
</dbReference>
<dbReference type="AlphaFoldDB" id="A0A5S5BRX2"/>
<evidence type="ECO:0008006" key="4">
    <source>
        <dbReference type="Google" id="ProtNLM"/>
    </source>
</evidence>
<evidence type="ECO:0000313" key="3">
    <source>
        <dbReference type="Proteomes" id="UP000324376"/>
    </source>
</evidence>
<dbReference type="PROSITE" id="PS51257">
    <property type="entry name" value="PROKAR_LIPOPROTEIN"/>
    <property type="match status" value="1"/>
</dbReference>
<gene>
    <name evidence="2" type="ORF">BD809_1159</name>
</gene>